<evidence type="ECO:0000313" key="5">
    <source>
        <dbReference type="Proteomes" id="UP001370490"/>
    </source>
</evidence>
<keyword evidence="4" id="KW-0378">Hydrolase</keyword>
<dbReference type="PANTHER" id="PTHR23024">
    <property type="entry name" value="ARYLACETAMIDE DEACETYLASE"/>
    <property type="match status" value="1"/>
</dbReference>
<dbReference type="InterPro" id="IPR013094">
    <property type="entry name" value="AB_hydrolase_3"/>
</dbReference>
<dbReference type="InterPro" id="IPR029058">
    <property type="entry name" value="AB_hydrolase_fold"/>
</dbReference>
<protein>
    <submittedName>
        <fullName evidence="4">Alpha/beta hydrolase fold-3</fullName>
    </submittedName>
</protein>
<name>A0AAN8UZV7_9MAGN</name>
<feature type="region of interest" description="Disordered" evidence="2">
    <location>
        <begin position="26"/>
        <end position="45"/>
    </location>
</feature>
<proteinExistence type="inferred from homology"/>
<gene>
    <name evidence="4" type="ORF">RJ641_016884</name>
</gene>
<keyword evidence="5" id="KW-1185">Reference proteome</keyword>
<evidence type="ECO:0000256" key="1">
    <source>
        <dbReference type="ARBA" id="ARBA00010515"/>
    </source>
</evidence>
<dbReference type="EMBL" id="JBAMMX010000022">
    <property type="protein sequence ID" value="KAK6918462.1"/>
    <property type="molecule type" value="Genomic_DNA"/>
</dbReference>
<dbReference type="PANTHER" id="PTHR23024:SF113">
    <property type="entry name" value="CARBOXYLESTERASE 8-RELATED"/>
    <property type="match status" value="1"/>
</dbReference>
<dbReference type="AlphaFoldDB" id="A0AAN8UZV7"/>
<evidence type="ECO:0000256" key="2">
    <source>
        <dbReference type="SAM" id="MobiDB-lite"/>
    </source>
</evidence>
<evidence type="ECO:0000313" key="4">
    <source>
        <dbReference type="EMBL" id="KAK6918462.1"/>
    </source>
</evidence>
<evidence type="ECO:0000259" key="3">
    <source>
        <dbReference type="Pfam" id="PF07859"/>
    </source>
</evidence>
<dbReference type="SUPFAM" id="SSF53474">
    <property type="entry name" value="alpha/beta-Hydrolases"/>
    <property type="match status" value="1"/>
</dbReference>
<sequence length="327" mass="36353">MSNEPSAASSEFDPYEFLKIVQNPDGSLTRLNPMPTLPSSEPTSKDVPLNPTNLTFIRMFKPETLSPTTPKKLPLIFYFHGGGFIFFSATSQPFHESCSRMASQVPALILAVEYRLAPEHRLPAAYDDAIEAITWVKNQALDINGCDSWLREYADFGHCFLMGSSSGGNIVYNAGLRVLDLDLFPVKIVGLIMNQPYFGGVEATESETRLINDQIVPLPANNLMWQLALPLDADRNHEYCNPLVGGSHDEKIERLPRCLVRGYGGDPLVDRQRGLVKKLESRGVEVMARFDEEGFHAVELFNPIKAQAFCDDVKEFVEGVVAVKSTL</sequence>
<dbReference type="Proteomes" id="UP001370490">
    <property type="component" value="Unassembled WGS sequence"/>
</dbReference>
<dbReference type="Pfam" id="PF07859">
    <property type="entry name" value="Abhydrolase_3"/>
    <property type="match status" value="1"/>
</dbReference>
<dbReference type="GO" id="GO:0016787">
    <property type="term" value="F:hydrolase activity"/>
    <property type="evidence" value="ECO:0007669"/>
    <property type="project" value="UniProtKB-KW"/>
</dbReference>
<comment type="similarity">
    <text evidence="1">Belongs to the 'GDXG' lipolytic enzyme family.</text>
</comment>
<dbReference type="InterPro" id="IPR050466">
    <property type="entry name" value="Carboxylest/Gibb_receptor"/>
</dbReference>
<reference evidence="4 5" key="1">
    <citation type="submission" date="2023-12" db="EMBL/GenBank/DDBJ databases">
        <title>A high-quality genome assembly for Dillenia turbinata (Dilleniales).</title>
        <authorList>
            <person name="Chanderbali A."/>
        </authorList>
    </citation>
    <scope>NUCLEOTIDE SEQUENCE [LARGE SCALE GENOMIC DNA]</scope>
    <source>
        <strain evidence="4">LSX21</strain>
        <tissue evidence="4">Leaf</tissue>
    </source>
</reference>
<organism evidence="4 5">
    <name type="scientific">Dillenia turbinata</name>
    <dbReference type="NCBI Taxonomy" id="194707"/>
    <lineage>
        <taxon>Eukaryota</taxon>
        <taxon>Viridiplantae</taxon>
        <taxon>Streptophyta</taxon>
        <taxon>Embryophyta</taxon>
        <taxon>Tracheophyta</taxon>
        <taxon>Spermatophyta</taxon>
        <taxon>Magnoliopsida</taxon>
        <taxon>eudicotyledons</taxon>
        <taxon>Gunneridae</taxon>
        <taxon>Pentapetalae</taxon>
        <taxon>Dilleniales</taxon>
        <taxon>Dilleniaceae</taxon>
        <taxon>Dillenia</taxon>
    </lineage>
</organism>
<comment type="caution">
    <text evidence="4">The sequence shown here is derived from an EMBL/GenBank/DDBJ whole genome shotgun (WGS) entry which is preliminary data.</text>
</comment>
<feature type="domain" description="Alpha/beta hydrolase fold-3" evidence="3">
    <location>
        <begin position="76"/>
        <end position="298"/>
    </location>
</feature>
<accession>A0AAN8UZV7</accession>
<dbReference type="Gene3D" id="3.40.50.1820">
    <property type="entry name" value="alpha/beta hydrolase"/>
    <property type="match status" value="1"/>
</dbReference>